<dbReference type="EMBL" id="BPLR01019124">
    <property type="protein sequence ID" value="GIZ04703.1"/>
    <property type="molecule type" value="Genomic_DNA"/>
</dbReference>
<reference evidence="1 2" key="1">
    <citation type="submission" date="2021-06" db="EMBL/GenBank/DDBJ databases">
        <title>Caerostris extrusa draft genome.</title>
        <authorList>
            <person name="Kono N."/>
            <person name="Arakawa K."/>
        </authorList>
    </citation>
    <scope>NUCLEOTIDE SEQUENCE [LARGE SCALE GENOMIC DNA]</scope>
</reference>
<name>A0AAV4YCG7_CAEEX</name>
<comment type="caution">
    <text evidence="1">The sequence shown here is derived from an EMBL/GenBank/DDBJ whole genome shotgun (WGS) entry which is preliminary data.</text>
</comment>
<organism evidence="1 2">
    <name type="scientific">Caerostris extrusa</name>
    <name type="common">Bark spider</name>
    <name type="synonym">Caerostris bankana</name>
    <dbReference type="NCBI Taxonomy" id="172846"/>
    <lineage>
        <taxon>Eukaryota</taxon>
        <taxon>Metazoa</taxon>
        <taxon>Ecdysozoa</taxon>
        <taxon>Arthropoda</taxon>
        <taxon>Chelicerata</taxon>
        <taxon>Arachnida</taxon>
        <taxon>Araneae</taxon>
        <taxon>Araneomorphae</taxon>
        <taxon>Entelegynae</taxon>
        <taxon>Araneoidea</taxon>
        <taxon>Araneidae</taxon>
        <taxon>Caerostris</taxon>
    </lineage>
</organism>
<evidence type="ECO:0000313" key="1">
    <source>
        <dbReference type="EMBL" id="GIZ04703.1"/>
    </source>
</evidence>
<protein>
    <submittedName>
        <fullName evidence="1">Uncharacterized protein</fullName>
    </submittedName>
</protein>
<sequence length="213" mass="24073">MERKNPNLNYSSTPLLMRFFSFFNYALQVHRPQLLAIPSAKKTNLILIIAGFNLEPNHSPFGEARKESQILLQDNNRFPGKRKQRGVCAGPPISSYWRFSSKKTNLILIIAGFNLEPNHSPFGEARKRKPNLTSRPIIGFRDKKKSEGVCAAGIHYESIGHTKAISSYWRFSSKETNLILIIAGFNLEPNHSPFGEARKESQPLLQANNRLPG</sequence>
<proteinExistence type="predicted"/>
<dbReference type="AlphaFoldDB" id="A0AAV4YCG7"/>
<keyword evidence="2" id="KW-1185">Reference proteome</keyword>
<accession>A0AAV4YCG7</accession>
<gene>
    <name evidence="1" type="ORF">CEXT_785191</name>
</gene>
<evidence type="ECO:0000313" key="2">
    <source>
        <dbReference type="Proteomes" id="UP001054945"/>
    </source>
</evidence>
<dbReference type="Proteomes" id="UP001054945">
    <property type="component" value="Unassembled WGS sequence"/>
</dbReference>